<accession>A0A2Z7DCI3</accession>
<protein>
    <submittedName>
        <fullName evidence="1">Uncharacterized protein</fullName>
    </submittedName>
</protein>
<evidence type="ECO:0000313" key="2">
    <source>
        <dbReference type="Proteomes" id="UP000250235"/>
    </source>
</evidence>
<name>A0A2Z7DCI3_9LAMI</name>
<dbReference type="Proteomes" id="UP000250235">
    <property type="component" value="Unassembled WGS sequence"/>
</dbReference>
<organism evidence="1 2">
    <name type="scientific">Dorcoceras hygrometricum</name>
    <dbReference type="NCBI Taxonomy" id="472368"/>
    <lineage>
        <taxon>Eukaryota</taxon>
        <taxon>Viridiplantae</taxon>
        <taxon>Streptophyta</taxon>
        <taxon>Embryophyta</taxon>
        <taxon>Tracheophyta</taxon>
        <taxon>Spermatophyta</taxon>
        <taxon>Magnoliopsida</taxon>
        <taxon>eudicotyledons</taxon>
        <taxon>Gunneridae</taxon>
        <taxon>Pentapetalae</taxon>
        <taxon>asterids</taxon>
        <taxon>lamiids</taxon>
        <taxon>Lamiales</taxon>
        <taxon>Gesneriaceae</taxon>
        <taxon>Didymocarpoideae</taxon>
        <taxon>Trichosporeae</taxon>
        <taxon>Loxocarpinae</taxon>
        <taxon>Dorcoceras</taxon>
    </lineage>
</organism>
<reference evidence="1 2" key="1">
    <citation type="journal article" date="2015" name="Proc. Natl. Acad. Sci. U.S.A.">
        <title>The resurrection genome of Boea hygrometrica: A blueprint for survival of dehydration.</title>
        <authorList>
            <person name="Xiao L."/>
            <person name="Yang G."/>
            <person name="Zhang L."/>
            <person name="Yang X."/>
            <person name="Zhao S."/>
            <person name="Ji Z."/>
            <person name="Zhou Q."/>
            <person name="Hu M."/>
            <person name="Wang Y."/>
            <person name="Chen M."/>
            <person name="Xu Y."/>
            <person name="Jin H."/>
            <person name="Xiao X."/>
            <person name="Hu G."/>
            <person name="Bao F."/>
            <person name="Hu Y."/>
            <person name="Wan P."/>
            <person name="Li L."/>
            <person name="Deng X."/>
            <person name="Kuang T."/>
            <person name="Xiang C."/>
            <person name="Zhu J.K."/>
            <person name="Oliver M.J."/>
            <person name="He Y."/>
        </authorList>
    </citation>
    <scope>NUCLEOTIDE SEQUENCE [LARGE SCALE GENOMIC DNA]</scope>
    <source>
        <strain evidence="2">cv. XS01</strain>
    </source>
</reference>
<keyword evidence="2" id="KW-1185">Reference proteome</keyword>
<dbReference type="AlphaFoldDB" id="A0A2Z7DCI3"/>
<evidence type="ECO:0000313" key="1">
    <source>
        <dbReference type="EMBL" id="KZV55058.1"/>
    </source>
</evidence>
<proteinExistence type="predicted"/>
<gene>
    <name evidence="1" type="ORF">F511_13847</name>
</gene>
<sequence length="164" mass="18765">MEILLIEIQVCGHDGQCCHKLFSNTKEARSQDFLAEFDYELQYKPGRVNVIADALSRKSELAVISLAQGHMKDRITEGLAHDTQAQTLLDYIKEGKTRRLWQSEGLLCTKGNRLYVPAHGGLRRKYSKNPMIPSGRDIRAFNSHWHLWKNDTIGHTFGKMSRPL</sequence>
<dbReference type="EMBL" id="KQ989021">
    <property type="protein sequence ID" value="KZV55058.1"/>
    <property type="molecule type" value="Genomic_DNA"/>
</dbReference>
<dbReference type="OrthoDB" id="1938712at2759"/>